<gene>
    <name evidence="2" type="ORF">PAP_03555</name>
</gene>
<dbReference type="Proteomes" id="UP000027981">
    <property type="component" value="Chromosome"/>
</dbReference>
<dbReference type="EMBL" id="CP006019">
    <property type="protein sequence ID" value="AIF69131.1"/>
    <property type="molecule type" value="Genomic_DNA"/>
</dbReference>
<dbReference type="KEGG" id="ppac:PAP_03555"/>
<sequence>MLWKIFFFMILPSLIFVFGTLIVLAMDSKDWWKVLAVLLLIWLFINAEHIKEYKVVRENPALSKIMNEVVRIKAKILHYIPSERGELQIDVKSLNVNEITSKVENMTRDIG</sequence>
<dbReference type="RefSeq" id="WP_048164723.1">
    <property type="nucleotide sequence ID" value="NZ_CP006019.1"/>
</dbReference>
<keyword evidence="1" id="KW-1133">Transmembrane helix</keyword>
<evidence type="ECO:0000256" key="1">
    <source>
        <dbReference type="SAM" id="Phobius"/>
    </source>
</evidence>
<keyword evidence="1" id="KW-0812">Transmembrane</keyword>
<dbReference type="GeneID" id="24841839"/>
<evidence type="ECO:0000313" key="3">
    <source>
        <dbReference type="Proteomes" id="UP000027981"/>
    </source>
</evidence>
<protein>
    <submittedName>
        <fullName evidence="2">Uncharacterized protein</fullName>
    </submittedName>
</protein>
<evidence type="ECO:0000313" key="2">
    <source>
        <dbReference type="EMBL" id="AIF69131.1"/>
    </source>
</evidence>
<dbReference type="AlphaFoldDB" id="A0A075LSR1"/>
<reference evidence="3" key="1">
    <citation type="submission" date="2013-06" db="EMBL/GenBank/DDBJ databases">
        <title>Complete Genome Sequence of Hyperthermophilic Palaeococcus pacificus DY20341T, Isolated from a Deep-Sea Hydrothermal Sediments.</title>
        <authorList>
            <person name="Zeng X."/>
            <person name="Shao Z."/>
        </authorList>
    </citation>
    <scope>NUCLEOTIDE SEQUENCE [LARGE SCALE GENOMIC DNA]</scope>
    <source>
        <strain evidence="3">DY20341</strain>
    </source>
</reference>
<dbReference type="STRING" id="1343739.PAP_03555"/>
<name>A0A075LSR1_9EURY</name>
<keyword evidence="3" id="KW-1185">Reference proteome</keyword>
<accession>A0A075LSR1</accession>
<reference evidence="2 3" key="2">
    <citation type="journal article" date="2015" name="Genome Announc.">
        <title>Complete Genome Sequence of Hyperthermophilic Piezophilic Archaeon Palaeococcus pacificus DY20341T, Isolated from Deep-Sea Hydrothermal Sediments.</title>
        <authorList>
            <person name="Zeng X."/>
            <person name="Jebbar M."/>
            <person name="Shao Z."/>
        </authorList>
    </citation>
    <scope>NUCLEOTIDE SEQUENCE [LARGE SCALE GENOMIC DNA]</scope>
    <source>
        <strain evidence="2 3">DY20341</strain>
    </source>
</reference>
<proteinExistence type="predicted"/>
<organism evidence="2 3">
    <name type="scientific">Palaeococcus pacificus DY20341</name>
    <dbReference type="NCBI Taxonomy" id="1343739"/>
    <lineage>
        <taxon>Archaea</taxon>
        <taxon>Methanobacteriati</taxon>
        <taxon>Methanobacteriota</taxon>
        <taxon>Thermococci</taxon>
        <taxon>Thermococcales</taxon>
        <taxon>Thermococcaceae</taxon>
        <taxon>Palaeococcus</taxon>
    </lineage>
</organism>
<feature type="transmembrane region" description="Helical" evidence="1">
    <location>
        <begin position="5"/>
        <end position="25"/>
    </location>
</feature>
<dbReference type="HOGENOM" id="CLU_2152699_0_0_2"/>
<feature type="transmembrane region" description="Helical" evidence="1">
    <location>
        <begin position="31"/>
        <end position="47"/>
    </location>
</feature>
<keyword evidence="1" id="KW-0472">Membrane</keyword>